<protein>
    <submittedName>
        <fullName evidence="1">Spore coat protein CotH</fullName>
    </submittedName>
</protein>
<keyword evidence="1" id="KW-0946">Virion</keyword>
<reference evidence="1 2" key="1">
    <citation type="submission" date="2018-08" db="EMBL/GenBank/DDBJ databases">
        <title>A genome reference for cultivated species of the human gut microbiota.</title>
        <authorList>
            <person name="Zou Y."/>
            <person name="Xue W."/>
            <person name="Luo G."/>
        </authorList>
    </citation>
    <scope>NUCLEOTIDE SEQUENCE [LARGE SCALE GENOMIC DNA]</scope>
    <source>
        <strain evidence="1 2">AF26-4BH</strain>
    </source>
</reference>
<dbReference type="AlphaFoldDB" id="A0A3E3J4U4"/>
<dbReference type="Proteomes" id="UP000261166">
    <property type="component" value="Unassembled WGS sequence"/>
</dbReference>
<dbReference type="Pfam" id="PF08757">
    <property type="entry name" value="CotH"/>
    <property type="match status" value="1"/>
</dbReference>
<accession>A0A3E3J4U4</accession>
<organism evidence="1 2">
    <name type="scientific">Eisenbergiella massiliensis</name>
    <dbReference type="NCBI Taxonomy" id="1720294"/>
    <lineage>
        <taxon>Bacteria</taxon>
        <taxon>Bacillati</taxon>
        <taxon>Bacillota</taxon>
        <taxon>Clostridia</taxon>
        <taxon>Lachnospirales</taxon>
        <taxon>Lachnospiraceae</taxon>
        <taxon>Eisenbergiella</taxon>
    </lineage>
</organism>
<name>A0A3E3J4U4_9FIRM</name>
<proteinExistence type="predicted"/>
<gene>
    <name evidence="1" type="ORF">DWY69_02910</name>
</gene>
<keyword evidence="1" id="KW-0167">Capsid protein</keyword>
<dbReference type="RefSeq" id="WP_117530540.1">
    <property type="nucleotide sequence ID" value="NZ_QVLU01000002.1"/>
</dbReference>
<sequence length="483" mass="56604">MNSRKIYTGLVVLLLLAALLLSRHIDPEKQRYQQHLSYNTQVEDTSLSIDEDTFSSHLPVVSIETGGGGVIPGRPEQGQHVKDIENSFIQADMRIYDREGELNKLSSQPVLESKINIRVRGNSSRTFDKVGYLFKFTDDAGMERKLEVMGMEKDSTWVLHGPYLDKTLMRNYMWYNLAGQIMEWAPDVRYCEVFLDHEYQGLYVMAEQISMGEGRIEMTKYDGKSNISSYIVCADRESVNDVQYLDNFTSYALRINGKLEVKYPGASRITPELTEYISRDFSRFEKALYSFDYDTARYGYQNYIDVDSFVDYFIINEVTQNTDAGLYSTYFYKDVSGKLKMCVWDFNNCCDNYIEDQTPMAGFFMQNRPWYFMLCKDEAFMEKVITRYHQLRKGILSEEAVESYIAGVQSYLGPAIERNFEKWGYSFLPEKDLLYEDERKIGSYEAAVEQYETRLVRRMRWMDEHIEDLRSYSHESINKKFNH</sequence>
<evidence type="ECO:0000313" key="2">
    <source>
        <dbReference type="Proteomes" id="UP000261166"/>
    </source>
</evidence>
<dbReference type="InterPro" id="IPR014867">
    <property type="entry name" value="Spore_coat_CotH_CotH2/3/7"/>
</dbReference>
<evidence type="ECO:0000313" key="1">
    <source>
        <dbReference type="EMBL" id="RGE74051.1"/>
    </source>
</evidence>
<dbReference type="OrthoDB" id="9803752at2"/>
<dbReference type="EMBL" id="QVLU01000002">
    <property type="protein sequence ID" value="RGE74051.1"/>
    <property type="molecule type" value="Genomic_DNA"/>
</dbReference>
<comment type="caution">
    <text evidence="1">The sequence shown here is derived from an EMBL/GenBank/DDBJ whole genome shotgun (WGS) entry which is preliminary data.</text>
</comment>